<evidence type="ECO:0000256" key="1">
    <source>
        <dbReference type="ARBA" id="ARBA00004613"/>
    </source>
</evidence>
<comment type="caution">
    <text evidence="5">The sequence shown here is derived from an EMBL/GenBank/DDBJ whole genome shotgun (WGS) entry which is preliminary data.</text>
</comment>
<dbReference type="Gene3D" id="2.150.10.10">
    <property type="entry name" value="Serralysin-like metalloprotease, C-terminal"/>
    <property type="match status" value="3"/>
</dbReference>
<dbReference type="PANTHER" id="PTHR38340:SF1">
    <property type="entry name" value="S-LAYER PROTEIN"/>
    <property type="match status" value="1"/>
</dbReference>
<dbReference type="Pfam" id="PF04862">
    <property type="entry name" value="DUF642"/>
    <property type="match status" value="1"/>
</dbReference>
<dbReference type="InterPro" id="IPR006946">
    <property type="entry name" value="DGR2-like_dom"/>
</dbReference>
<dbReference type="Gene3D" id="2.60.40.10">
    <property type="entry name" value="Immunoglobulins"/>
    <property type="match status" value="1"/>
</dbReference>
<feature type="domain" description="DUF642" evidence="4">
    <location>
        <begin position="420"/>
        <end position="578"/>
    </location>
</feature>
<feature type="compositionally biased region" description="Polar residues" evidence="3">
    <location>
        <begin position="128"/>
        <end position="156"/>
    </location>
</feature>
<gene>
    <name evidence="5" type="ORF">SAMN05660830_02427</name>
</gene>
<dbReference type="InterPro" id="IPR013783">
    <property type="entry name" value="Ig-like_fold"/>
</dbReference>
<name>A0A8G2CAY5_9BACT</name>
<dbReference type="Pfam" id="PF00353">
    <property type="entry name" value="HemolysinCabind"/>
    <property type="match status" value="5"/>
</dbReference>
<evidence type="ECO:0000313" key="5">
    <source>
        <dbReference type="EMBL" id="SHJ44486.1"/>
    </source>
</evidence>
<comment type="subcellular location">
    <subcellularLocation>
        <location evidence="1">Secreted</location>
    </subcellularLocation>
</comment>
<sequence length="1019" mass="107595">ELVSEGQIVTTDADTGEAANHTFSFADGEDGSGTYGSLTLDADGHWKYVADNAAVQGLGSDDTYVEHFSVEVSDGHGGTEVQTIDVTIHGTNDGPEVASATNLETGQTFGDGENISGSVTEAGHGDTGDSSASGTLTFSDADSNDIGNSSDETSGGLHTNLVYQLTSENESSDSYDPKVDSSSESALKVVGVYGDLTYNTQNGTWEYHLDNDREATKELTFGDPAKESFTVTATDASGATVDKVIDVTVNGQPDLIEYKLTFESQNGDWHNALVVAVTDANGVTTMYTDWSDSHNIDVGSTLQFSASENATVEYFLIPQATEDKLDSVSYNGTTVQYQNSNGDIVDAISDMKSPGQAHPGTDSDTYRFEDGGGSDYNDFVFKVETEHADLKLEGTSGGDVFHGTEGNDIIVDGDGGSSNIVDGSFTETGESYSSGDNGAETNLSGKDWHTDNSVELVHRDVSGETNYFVELDTNPNRPYQSNEHPTNIYQDIDTVVGQTYTLTFKAGAVESGDELYAKILGTIVSSDGGTVYSDNVLIFAPDDSDGTSWNTYTITFVATSDSTRIEFGQDGSTESGSYDWKGVYLDDVSIQSAGNDVLYGHGGNDTLDAGSGNDFLNGGTGDDILIGGDGNDVLVGGAGADHLIGGNATVVNGEVTITAGGDSGIDTVSYEHSAHAVNVDLNLSGAQVDFASATHGDAVGDILDGIENLVGSAHADTLIGDSNVNVIHGGAGDDTLYGGDEITGQPVASDDFSSNPWDNTEWPFHGDVEWKWEWVPNPDYDWLHNPDPGHNDVYLNLGDARNNGGNGELSHTILGTEGEYIMTFDVRNSGGGSDGLKVDVDGTTHVIPKGSVSDSWESHVVTFEGDGKTDIKFYHDEEVRAGNKDHGIDLDNISVVKVDDHLYGGDGNDTLNGGAGNDILNGGAGDDTFLFTSHDFQKSGEITVIEDYEKGHDSLAFSDVLDSSSLTEHATVTAVDNGGSGVVTIVDATTHFTHTIVFEGYHDELDQLAQQIQHLITHS</sequence>
<dbReference type="InterPro" id="IPR018511">
    <property type="entry name" value="Hemolysin-typ_Ca-bd_CS"/>
</dbReference>
<keyword evidence="2" id="KW-0964">Secreted</keyword>
<dbReference type="NCBIfam" id="TIGR01965">
    <property type="entry name" value="VCBS_repeat"/>
    <property type="match status" value="2"/>
</dbReference>
<dbReference type="RefSeq" id="WP_143154839.1">
    <property type="nucleotide sequence ID" value="NZ_FQZR01000006.1"/>
</dbReference>
<proteinExistence type="predicted"/>
<dbReference type="InterPro" id="IPR001343">
    <property type="entry name" value="Hemolysn_Ca-bd"/>
</dbReference>
<evidence type="ECO:0000256" key="2">
    <source>
        <dbReference type="ARBA" id="ARBA00022525"/>
    </source>
</evidence>
<dbReference type="GO" id="GO:0005576">
    <property type="term" value="C:extracellular region"/>
    <property type="evidence" value="ECO:0007669"/>
    <property type="project" value="UniProtKB-SubCell"/>
</dbReference>
<dbReference type="PANTHER" id="PTHR38340">
    <property type="entry name" value="S-LAYER PROTEIN"/>
    <property type="match status" value="1"/>
</dbReference>
<dbReference type="AlphaFoldDB" id="A0A8G2CAY5"/>
<dbReference type="EMBL" id="FQZR01000006">
    <property type="protein sequence ID" value="SHJ44486.1"/>
    <property type="molecule type" value="Genomic_DNA"/>
</dbReference>
<evidence type="ECO:0000259" key="4">
    <source>
        <dbReference type="Pfam" id="PF04862"/>
    </source>
</evidence>
<organism evidence="5 6">
    <name type="scientific">Halodesulfovibrio aestuarii</name>
    <dbReference type="NCBI Taxonomy" id="126333"/>
    <lineage>
        <taxon>Bacteria</taxon>
        <taxon>Pseudomonadati</taxon>
        <taxon>Thermodesulfobacteriota</taxon>
        <taxon>Desulfovibrionia</taxon>
        <taxon>Desulfovibrionales</taxon>
        <taxon>Desulfovibrionaceae</taxon>
        <taxon>Halodesulfovibrio</taxon>
    </lineage>
</organism>
<dbReference type="SUPFAM" id="SSF51120">
    <property type="entry name" value="beta-Roll"/>
    <property type="match status" value="3"/>
</dbReference>
<dbReference type="PRINTS" id="PR00313">
    <property type="entry name" value="CABNDNGRPT"/>
</dbReference>
<feature type="non-terminal residue" evidence="5">
    <location>
        <position position="1"/>
    </location>
</feature>
<protein>
    <submittedName>
        <fullName evidence="5">VCBS repeat-containing protein</fullName>
    </submittedName>
</protein>
<dbReference type="InterPro" id="IPR011049">
    <property type="entry name" value="Serralysin-like_metalloprot_C"/>
</dbReference>
<feature type="region of interest" description="Disordered" evidence="3">
    <location>
        <begin position="109"/>
        <end position="156"/>
    </location>
</feature>
<evidence type="ECO:0000313" key="6">
    <source>
        <dbReference type="Proteomes" id="UP000184001"/>
    </source>
</evidence>
<evidence type="ECO:0000256" key="3">
    <source>
        <dbReference type="SAM" id="MobiDB-lite"/>
    </source>
</evidence>
<dbReference type="Proteomes" id="UP000184001">
    <property type="component" value="Unassembled WGS sequence"/>
</dbReference>
<dbReference type="PROSITE" id="PS00330">
    <property type="entry name" value="HEMOLYSIN_CALCIUM"/>
    <property type="match status" value="5"/>
</dbReference>
<dbReference type="GO" id="GO:0005509">
    <property type="term" value="F:calcium ion binding"/>
    <property type="evidence" value="ECO:0007669"/>
    <property type="project" value="InterPro"/>
</dbReference>
<dbReference type="InterPro" id="IPR010221">
    <property type="entry name" value="VCBS_dom"/>
</dbReference>
<accession>A0A8G2CAY5</accession>
<dbReference type="InterPro" id="IPR050557">
    <property type="entry name" value="RTX_toxin/Mannuronan_C5-epim"/>
</dbReference>
<reference evidence="5 6" key="1">
    <citation type="submission" date="2016-11" db="EMBL/GenBank/DDBJ databases">
        <authorList>
            <person name="Varghese N."/>
            <person name="Submissions S."/>
        </authorList>
    </citation>
    <scope>NUCLEOTIDE SEQUENCE [LARGE SCALE GENOMIC DNA]</scope>
    <source>
        <strain evidence="5 6">DSM 17919</strain>
    </source>
</reference>